<name>A0A7R9J494_TIMCA</name>
<dbReference type="EMBL" id="OE180662">
    <property type="protein sequence ID" value="CAD7571720.1"/>
    <property type="molecule type" value="Genomic_DNA"/>
</dbReference>
<accession>A0A7R9J494</accession>
<protein>
    <submittedName>
        <fullName evidence="1">(California timema) hypothetical protein</fullName>
    </submittedName>
</protein>
<reference evidence="1" key="1">
    <citation type="submission" date="2020-11" db="EMBL/GenBank/DDBJ databases">
        <authorList>
            <person name="Tran Van P."/>
        </authorList>
    </citation>
    <scope>NUCLEOTIDE SEQUENCE</scope>
</reference>
<sequence>MLLVDLISLKQKNTSIWSHLYIIFLPSATETREVALRVTHSSLMSFDRMKPRLSSRGTAICEGMLTNLSLIRSPTGRVSSPSRLRTSVLEPSSSTAALVDALVILLLCAKKQSDSLGGSNKRQYYCEIKLDLLNNKQPKLLPFPNKEWPDPETSDQQNKGETSWCLADRSCTKESSKVELHILSMDATSQTHFIKKNPCHRFWEMGDVSTKPPMKLLAGYGLGGPTIIKHDWVDLMFELHYFNSQPPVYEKDTKIFVWNCALHSASYVMFDCCVHAHIVGVGGKAGLPGRESAVDLSVPALA</sequence>
<proteinExistence type="predicted"/>
<organism evidence="1">
    <name type="scientific">Timema californicum</name>
    <name type="common">California timema</name>
    <name type="synonym">Walking stick</name>
    <dbReference type="NCBI Taxonomy" id="61474"/>
    <lineage>
        <taxon>Eukaryota</taxon>
        <taxon>Metazoa</taxon>
        <taxon>Ecdysozoa</taxon>
        <taxon>Arthropoda</taxon>
        <taxon>Hexapoda</taxon>
        <taxon>Insecta</taxon>
        <taxon>Pterygota</taxon>
        <taxon>Neoptera</taxon>
        <taxon>Polyneoptera</taxon>
        <taxon>Phasmatodea</taxon>
        <taxon>Timematodea</taxon>
        <taxon>Timematoidea</taxon>
        <taxon>Timematidae</taxon>
        <taxon>Timema</taxon>
    </lineage>
</organism>
<evidence type="ECO:0000313" key="1">
    <source>
        <dbReference type="EMBL" id="CAD7571720.1"/>
    </source>
</evidence>
<dbReference type="AlphaFoldDB" id="A0A7R9J494"/>
<gene>
    <name evidence="1" type="ORF">TCMB3V08_LOCUS4386</name>
</gene>